<feature type="domain" description="Glycoside-hydrolase family GH114 TIM-barrel" evidence="2">
    <location>
        <begin position="41"/>
        <end position="266"/>
    </location>
</feature>
<proteinExistence type="predicted"/>
<dbReference type="OrthoDB" id="505502at2"/>
<feature type="signal peptide" evidence="1">
    <location>
        <begin position="1"/>
        <end position="22"/>
    </location>
</feature>
<dbReference type="PROSITE" id="PS51257">
    <property type="entry name" value="PROKAR_LIPOPROTEIN"/>
    <property type="match status" value="1"/>
</dbReference>
<evidence type="ECO:0000256" key="1">
    <source>
        <dbReference type="SAM" id="SignalP"/>
    </source>
</evidence>
<dbReference type="Gene3D" id="3.20.20.70">
    <property type="entry name" value="Aldolase class I"/>
    <property type="match status" value="1"/>
</dbReference>
<dbReference type="PANTHER" id="PTHR35273">
    <property type="entry name" value="ALPHA-1,4 POLYGALACTOSAMINIDASE, PUTATIVE (AFU_ORTHOLOGUE AFUA_3G07890)-RELATED"/>
    <property type="match status" value="1"/>
</dbReference>
<dbReference type="Proteomes" id="UP000245539">
    <property type="component" value="Unassembled WGS sequence"/>
</dbReference>
<sequence length="273" mass="30728">MTRSFWQIILVSIMALSACVSGNDIEPVTDGDWYRPAVGATWQWQLSGKVNQQYQVDIYDIDLFDSSADLIYDIQSSGSKVICYFSAGSYEGWRDDAKDFKAAELGNALDGYENERWLDIRSSNVLSIMTRRMDLAVEKGCDGVEPDNMDGYTNNPGFKLSAKDQLAFNRNIANAAHARGLSVGLKNDLDQVSDLIDYYDFAVNEQCFEYEECDTLTPFIKAGKAVFHTEYKEEYLQNEGNKKAICDQARALSFSTLLLPVELDDSFRFSCSP</sequence>
<dbReference type="PANTHER" id="PTHR35273:SF2">
    <property type="entry name" value="ALPHA-GALACTOSIDASE"/>
    <property type="match status" value="1"/>
</dbReference>
<dbReference type="EMBL" id="QGKM01000077">
    <property type="protein sequence ID" value="PWQ92725.1"/>
    <property type="molecule type" value="Genomic_DNA"/>
</dbReference>
<keyword evidence="1" id="KW-0732">Signal</keyword>
<gene>
    <name evidence="3" type="ORF">DKW60_19595</name>
</gene>
<evidence type="ECO:0000259" key="2">
    <source>
        <dbReference type="Pfam" id="PF03537"/>
    </source>
</evidence>
<evidence type="ECO:0000313" key="3">
    <source>
        <dbReference type="EMBL" id="PWQ92725.1"/>
    </source>
</evidence>
<comment type="caution">
    <text evidence="3">The sequence shown here is derived from an EMBL/GenBank/DDBJ whole genome shotgun (WGS) entry which is preliminary data.</text>
</comment>
<accession>A0A317C271</accession>
<reference evidence="3 4" key="1">
    <citation type="submission" date="2018-05" db="EMBL/GenBank/DDBJ databases">
        <title>Leucothrix arctica sp. nov., isolated from Arctic seawater.</title>
        <authorList>
            <person name="Choi A."/>
            <person name="Baek K."/>
        </authorList>
    </citation>
    <scope>NUCLEOTIDE SEQUENCE [LARGE SCALE GENOMIC DNA]</scope>
    <source>
        <strain evidence="3 4">JCM 18388</strain>
    </source>
</reference>
<name>A0A317C271_9GAMM</name>
<dbReference type="Pfam" id="PF03537">
    <property type="entry name" value="Glyco_hydro_114"/>
    <property type="match status" value="1"/>
</dbReference>
<keyword evidence="4" id="KW-1185">Reference proteome</keyword>
<dbReference type="InterPro" id="IPR004352">
    <property type="entry name" value="GH114_TIM-barrel"/>
</dbReference>
<dbReference type="InterPro" id="IPR013785">
    <property type="entry name" value="Aldolase_TIM"/>
</dbReference>
<protein>
    <submittedName>
        <fullName evidence="3">Endo alpha-1,4 polygalactosaminidase</fullName>
    </submittedName>
</protein>
<organism evidence="3 4">
    <name type="scientific">Leucothrix pacifica</name>
    <dbReference type="NCBI Taxonomy" id="1247513"/>
    <lineage>
        <taxon>Bacteria</taxon>
        <taxon>Pseudomonadati</taxon>
        <taxon>Pseudomonadota</taxon>
        <taxon>Gammaproteobacteria</taxon>
        <taxon>Thiotrichales</taxon>
        <taxon>Thiotrichaceae</taxon>
        <taxon>Leucothrix</taxon>
    </lineage>
</organism>
<feature type="chain" id="PRO_5016269963" evidence="1">
    <location>
        <begin position="23"/>
        <end position="273"/>
    </location>
</feature>
<dbReference type="SUPFAM" id="SSF51445">
    <property type="entry name" value="(Trans)glycosidases"/>
    <property type="match status" value="1"/>
</dbReference>
<evidence type="ECO:0000313" key="4">
    <source>
        <dbReference type="Proteomes" id="UP000245539"/>
    </source>
</evidence>
<dbReference type="InterPro" id="IPR017853">
    <property type="entry name" value="GH"/>
</dbReference>
<dbReference type="AlphaFoldDB" id="A0A317C271"/>